<reference evidence="5" key="1">
    <citation type="journal article" date="2006" name="PLoS Biol.">
        <title>Macronuclear genome sequence of the ciliate Tetrahymena thermophila, a model eukaryote.</title>
        <authorList>
            <person name="Eisen J.A."/>
            <person name="Coyne R.S."/>
            <person name="Wu M."/>
            <person name="Wu D."/>
            <person name="Thiagarajan M."/>
            <person name="Wortman J.R."/>
            <person name="Badger J.H."/>
            <person name="Ren Q."/>
            <person name="Amedeo P."/>
            <person name="Jones K.M."/>
            <person name="Tallon L.J."/>
            <person name="Delcher A.L."/>
            <person name="Salzberg S.L."/>
            <person name="Silva J.C."/>
            <person name="Haas B.J."/>
            <person name="Majoros W.H."/>
            <person name="Farzad M."/>
            <person name="Carlton J.M."/>
            <person name="Smith R.K. Jr."/>
            <person name="Garg J."/>
            <person name="Pearlman R.E."/>
            <person name="Karrer K.M."/>
            <person name="Sun L."/>
            <person name="Manning G."/>
            <person name="Elde N.C."/>
            <person name="Turkewitz A.P."/>
            <person name="Asai D.J."/>
            <person name="Wilkes D.E."/>
            <person name="Wang Y."/>
            <person name="Cai H."/>
            <person name="Collins K."/>
            <person name="Stewart B.A."/>
            <person name="Lee S.R."/>
            <person name="Wilamowska K."/>
            <person name="Weinberg Z."/>
            <person name="Ruzzo W.L."/>
            <person name="Wloga D."/>
            <person name="Gaertig J."/>
            <person name="Frankel J."/>
            <person name="Tsao C.-C."/>
            <person name="Gorovsky M.A."/>
            <person name="Keeling P.J."/>
            <person name="Waller R.F."/>
            <person name="Patron N.J."/>
            <person name="Cherry J.M."/>
            <person name="Stover N.A."/>
            <person name="Krieger C.J."/>
            <person name="del Toro C."/>
            <person name="Ryder H.F."/>
            <person name="Williamson S.C."/>
            <person name="Barbeau R.A."/>
            <person name="Hamilton E.P."/>
            <person name="Orias E."/>
        </authorList>
    </citation>
    <scope>NUCLEOTIDE SEQUENCE [LARGE SCALE GENOMIC DNA]</scope>
    <source>
        <strain evidence="5">SB210</strain>
    </source>
</reference>
<dbReference type="PANTHER" id="PTHR43157">
    <property type="entry name" value="PHOSPHATIDYLINOSITOL-GLYCAN BIOSYNTHESIS CLASS F PROTEIN-RELATED"/>
    <property type="match status" value="1"/>
</dbReference>
<keyword evidence="3" id="KW-1133">Transmembrane helix</keyword>
<evidence type="ECO:0000256" key="3">
    <source>
        <dbReference type="SAM" id="Phobius"/>
    </source>
</evidence>
<dbReference type="KEGG" id="tet:TTHERM_00152000"/>
<organism evidence="4 5">
    <name type="scientific">Tetrahymena thermophila (strain SB210)</name>
    <dbReference type="NCBI Taxonomy" id="312017"/>
    <lineage>
        <taxon>Eukaryota</taxon>
        <taxon>Sar</taxon>
        <taxon>Alveolata</taxon>
        <taxon>Ciliophora</taxon>
        <taxon>Intramacronucleata</taxon>
        <taxon>Oligohymenophorea</taxon>
        <taxon>Hymenostomatida</taxon>
        <taxon>Tetrahymenina</taxon>
        <taxon>Tetrahymenidae</taxon>
        <taxon>Tetrahymena</taxon>
    </lineage>
</organism>
<dbReference type="Gene3D" id="3.40.50.720">
    <property type="entry name" value="NAD(P)-binding Rossmann-like Domain"/>
    <property type="match status" value="1"/>
</dbReference>
<accession>I7M9F5</accession>
<dbReference type="PANTHER" id="PTHR43157:SF31">
    <property type="entry name" value="PHOSPHATIDYLINOSITOL-GLYCAN BIOSYNTHESIS CLASS F PROTEIN"/>
    <property type="match status" value="1"/>
</dbReference>
<dbReference type="InterPro" id="IPR036291">
    <property type="entry name" value="NAD(P)-bd_dom_sf"/>
</dbReference>
<dbReference type="PRINTS" id="PR00080">
    <property type="entry name" value="SDRFAMILY"/>
</dbReference>
<evidence type="ECO:0000256" key="2">
    <source>
        <dbReference type="RuleBase" id="RU000363"/>
    </source>
</evidence>
<dbReference type="InParanoid" id="I7M9F5"/>
<evidence type="ECO:0000313" key="4">
    <source>
        <dbReference type="EMBL" id="EAS01486.1"/>
    </source>
</evidence>
<dbReference type="AlphaFoldDB" id="I7M9F5"/>
<keyword evidence="3" id="KW-0812">Transmembrane</keyword>
<dbReference type="OrthoDB" id="1274115at2759"/>
<dbReference type="Proteomes" id="UP000009168">
    <property type="component" value="Unassembled WGS sequence"/>
</dbReference>
<dbReference type="Pfam" id="PF00106">
    <property type="entry name" value="adh_short"/>
    <property type="match status" value="1"/>
</dbReference>
<dbReference type="EMBL" id="GG662603">
    <property type="protein sequence ID" value="EAS01486.1"/>
    <property type="molecule type" value="Genomic_DNA"/>
</dbReference>
<dbReference type="GeneID" id="7828823"/>
<gene>
    <name evidence="4" type="ORF">TTHERM_00152000</name>
</gene>
<evidence type="ECO:0000256" key="1">
    <source>
        <dbReference type="ARBA" id="ARBA00023002"/>
    </source>
</evidence>
<keyword evidence="5" id="KW-1185">Reference proteome</keyword>
<dbReference type="FunCoup" id="I7M9F5">
    <property type="interactions" value="16"/>
</dbReference>
<dbReference type="CDD" id="cd05327">
    <property type="entry name" value="retinol-DH_like_SDR_c_like"/>
    <property type="match status" value="1"/>
</dbReference>
<dbReference type="RefSeq" id="XP_001021732.1">
    <property type="nucleotide sequence ID" value="XM_001021732.1"/>
</dbReference>
<dbReference type="eggNOG" id="KOG1208">
    <property type="taxonomic scope" value="Eukaryota"/>
</dbReference>
<name>I7M9F5_TETTS</name>
<dbReference type="InterPro" id="IPR002347">
    <property type="entry name" value="SDR_fam"/>
</dbReference>
<comment type="similarity">
    <text evidence="2">Belongs to the short-chain dehydrogenases/reductases (SDR) family.</text>
</comment>
<dbReference type="OMA" id="PPAEKYW"/>
<protein>
    <submittedName>
        <fullName evidence="4">Oxidoreductase, short chain dehydrogenase/reductase family protein</fullName>
    </submittedName>
</protein>
<dbReference type="STRING" id="312017.I7M9F5"/>
<dbReference type="PRINTS" id="PR00081">
    <property type="entry name" value="GDHRDH"/>
</dbReference>
<dbReference type="GO" id="GO:0016491">
    <property type="term" value="F:oxidoreductase activity"/>
    <property type="evidence" value="ECO:0007669"/>
    <property type="project" value="UniProtKB-KW"/>
</dbReference>
<sequence length="326" mass="37183">MNLDFQNLTYSQIFILAFGFIFAILLLLSFYIKTRANKKFRNLSGQIVIVTGSNTGIGFETAKDCALNGAKVILACRDQKRTQPALESINQLCPNQAEFIRLDLGDLSSVRLFVNEFKSKYNKLDLLINNAAIILPERNLTKDGFETQIGTNHFGHFLLTNLLMDQLKAAPQFRVINVSSLAHTFSTIDFDDLHFEKRSYKQFEAYAQSKIANILFTINLQKRIDQQKLNGISVSLHPGTVRTDISRNQNPLFRVLYTLAYPLFYLFSKSPNQGAQTTLYCIHEDFDKLVKGAYYSDCKKQNFGNKCITEENAQKLWDLSTKLVKL</sequence>
<feature type="transmembrane region" description="Helical" evidence="3">
    <location>
        <begin position="12"/>
        <end position="32"/>
    </location>
</feature>
<proteinExistence type="inferred from homology"/>
<keyword evidence="3" id="KW-0472">Membrane</keyword>
<evidence type="ECO:0000313" key="5">
    <source>
        <dbReference type="Proteomes" id="UP000009168"/>
    </source>
</evidence>
<dbReference type="HOGENOM" id="CLU_010194_44_5_1"/>
<keyword evidence="1" id="KW-0560">Oxidoreductase</keyword>
<dbReference type="SUPFAM" id="SSF51735">
    <property type="entry name" value="NAD(P)-binding Rossmann-fold domains"/>
    <property type="match status" value="1"/>
</dbReference>